<name>A0A4R1RAQ5_HYDET</name>
<protein>
    <recommendedName>
        <fullName evidence="3">Integrase catalytic domain-containing protein</fullName>
    </recommendedName>
</protein>
<evidence type="ECO:0008006" key="3">
    <source>
        <dbReference type="Google" id="ProtNLM"/>
    </source>
</evidence>
<organism evidence="1 2">
    <name type="scientific">Hydrogenispora ethanolica</name>
    <dbReference type="NCBI Taxonomy" id="1082276"/>
    <lineage>
        <taxon>Bacteria</taxon>
        <taxon>Bacillati</taxon>
        <taxon>Bacillota</taxon>
        <taxon>Hydrogenispora</taxon>
    </lineage>
</organism>
<evidence type="ECO:0000313" key="1">
    <source>
        <dbReference type="EMBL" id="TCL62798.1"/>
    </source>
</evidence>
<dbReference type="Proteomes" id="UP000295008">
    <property type="component" value="Unassembled WGS sequence"/>
</dbReference>
<proteinExistence type="predicted"/>
<evidence type="ECO:0000313" key="2">
    <source>
        <dbReference type="Proteomes" id="UP000295008"/>
    </source>
</evidence>
<dbReference type="AlphaFoldDB" id="A0A4R1RAQ5"/>
<comment type="caution">
    <text evidence="1">The sequence shown here is derived from an EMBL/GenBank/DDBJ whole genome shotgun (WGS) entry which is preliminary data.</text>
</comment>
<sequence>MIEIDDAGGGCFIGPEVLVIHHLETGSARFLYIPPQVENRISFATELLKAAFTELAITNQEPIQLCRGEIFDKFQEHLEQRGYHVIRQKVSSATDSLAEAEFMEVLYAHGLPRNIKLRNRNYQELYEMVGFWYFSQRKRSLRGLLKTRLRPPYRLKHVTERYPNLFRMLFQEEAAG</sequence>
<accession>A0A4R1RAQ5</accession>
<dbReference type="OrthoDB" id="1738242at2"/>
<dbReference type="RefSeq" id="WP_132015591.1">
    <property type="nucleotide sequence ID" value="NZ_SLUN01000023.1"/>
</dbReference>
<keyword evidence="2" id="KW-1185">Reference proteome</keyword>
<dbReference type="EMBL" id="SLUN01000023">
    <property type="protein sequence ID" value="TCL62798.1"/>
    <property type="molecule type" value="Genomic_DNA"/>
</dbReference>
<gene>
    <name evidence="1" type="ORF">EDC14_102379</name>
</gene>
<reference evidence="1 2" key="1">
    <citation type="submission" date="2019-03" db="EMBL/GenBank/DDBJ databases">
        <title>Genomic Encyclopedia of Type Strains, Phase IV (KMG-IV): sequencing the most valuable type-strain genomes for metagenomic binning, comparative biology and taxonomic classification.</title>
        <authorList>
            <person name="Goeker M."/>
        </authorList>
    </citation>
    <scope>NUCLEOTIDE SEQUENCE [LARGE SCALE GENOMIC DNA]</scope>
    <source>
        <strain evidence="1 2">LX-B</strain>
    </source>
</reference>